<dbReference type="GO" id="GO:0000045">
    <property type="term" value="P:autophagosome assembly"/>
    <property type="evidence" value="ECO:0007669"/>
    <property type="project" value="TreeGrafter"/>
</dbReference>
<evidence type="ECO:0000256" key="11">
    <source>
        <dbReference type="ARBA" id="ARBA00022824"/>
    </source>
</evidence>
<keyword evidence="17" id="KW-0131">Cell cycle</keyword>
<dbReference type="RefSeq" id="XP_032821443.1">
    <property type="nucleotide sequence ID" value="XM_032965552.1"/>
</dbReference>
<evidence type="ECO:0000256" key="9">
    <source>
        <dbReference type="ARBA" id="ARBA00022618"/>
    </source>
</evidence>
<feature type="domain" description="Atg6 BARA" evidence="20">
    <location>
        <begin position="281"/>
        <end position="462"/>
    </location>
</feature>
<dbReference type="InterPro" id="IPR038274">
    <property type="entry name" value="Atg6/Beclin_C_sf"/>
</dbReference>
<keyword evidence="9" id="KW-0132">Cell division</keyword>
<keyword evidence="13" id="KW-0333">Golgi apparatus</keyword>
<dbReference type="Pfam" id="PF17675">
    <property type="entry name" value="APG6_N"/>
    <property type="match status" value="1"/>
</dbReference>
<dbReference type="AlphaFoldDB" id="A0AAJ7TNW2"/>
<comment type="similarity">
    <text evidence="6">Belongs to the beclin family.</text>
</comment>
<dbReference type="GeneID" id="116948655"/>
<keyword evidence="14 19" id="KW-0175">Coiled coil</keyword>
<evidence type="ECO:0000256" key="7">
    <source>
        <dbReference type="ARBA" id="ARBA00018490"/>
    </source>
</evidence>
<feature type="coiled-coil region" evidence="19">
    <location>
        <begin position="201"/>
        <end position="284"/>
    </location>
</feature>
<accession>A0AAJ7TNW2</accession>
<dbReference type="FunFam" id="1.10.418.40:FF:000001">
    <property type="entry name" value="beclin-1 isoform X1"/>
    <property type="match status" value="1"/>
</dbReference>
<evidence type="ECO:0000313" key="23">
    <source>
        <dbReference type="Proteomes" id="UP001318040"/>
    </source>
</evidence>
<dbReference type="GO" id="GO:0043548">
    <property type="term" value="F:phosphatidylinositol 3-kinase binding"/>
    <property type="evidence" value="ECO:0007669"/>
    <property type="project" value="TreeGrafter"/>
</dbReference>
<feature type="domain" description="Beclin-1 BH3" evidence="21">
    <location>
        <begin position="112"/>
        <end position="136"/>
    </location>
</feature>
<dbReference type="GO" id="GO:0005794">
    <property type="term" value="C:Golgi apparatus"/>
    <property type="evidence" value="ECO:0007669"/>
    <property type="project" value="UniProtKB-SubCell"/>
</dbReference>
<dbReference type="Pfam" id="PF15285">
    <property type="entry name" value="BH3"/>
    <property type="match status" value="1"/>
</dbReference>
<dbReference type="PANTHER" id="PTHR12768:SF4">
    <property type="entry name" value="BECLIN-1"/>
    <property type="match status" value="1"/>
</dbReference>
<evidence type="ECO:0000256" key="16">
    <source>
        <dbReference type="ARBA" id="ARBA00023136"/>
    </source>
</evidence>
<keyword evidence="16" id="KW-0472">Membrane</keyword>
<sequence length="468" mass="52946">METSVSHAGSTTHVSFVCQRCNQPLKLDTSFDTLDNHTTGELTAPLVTVTPVTRDDPSVDIEVTNEQGPYTTHGCLDERRCDGVVHKTIPPASRMMSMESANSFTLIGEASDGGVTEHLSRRIKVMSDLFDIMSGQTEVDHPLCEECTDNLLDQMDQQLKVTEDECQDYRDFLKRLDDTAGEVGCSEMAHGVDEQSLQSELAFLRTEEAGLIAQLEEVEGERRQLAQQMAHLKTEAAQLGHQEEKYQHEYSELKRQLLECEDDQRSVDNQLRHAQMQLDKLKKTNVFNATFHIWHSGHFGTINNFRLGRLPSVPVEWSEINAAWGQTVLLLHALANKMGLHFQRYRLVPYGNHSYLESLTDKSKELPLYGSGGFRFFWDSKFDQAMVAFLDCLQQFKEEVEKGDTGFCLPYKMDVEKGRIEDTGGTGGSYSIKIQFNSEEQWTKALKFMLTDLKWGLAWVSSHVSAAK</sequence>
<dbReference type="GO" id="GO:0034272">
    <property type="term" value="C:phosphatidylinositol 3-kinase complex, class III, type II"/>
    <property type="evidence" value="ECO:0007669"/>
    <property type="project" value="TreeGrafter"/>
</dbReference>
<evidence type="ECO:0000259" key="20">
    <source>
        <dbReference type="Pfam" id="PF04111"/>
    </source>
</evidence>
<evidence type="ECO:0000256" key="3">
    <source>
        <dbReference type="ARBA" id="ARBA00004406"/>
    </source>
</evidence>
<keyword evidence="8" id="KW-0963">Cytoplasm</keyword>
<dbReference type="InterPro" id="IPR007243">
    <property type="entry name" value="Atg6/Beclin"/>
</dbReference>
<protein>
    <recommendedName>
        <fullName evidence="7">Beclin-1</fullName>
    </recommendedName>
</protein>
<reference evidence="24" key="1">
    <citation type="submission" date="2025-08" db="UniProtKB">
        <authorList>
            <consortium name="RefSeq"/>
        </authorList>
    </citation>
    <scope>IDENTIFICATION</scope>
    <source>
        <tissue evidence="24">Sperm</tissue>
    </source>
</reference>
<dbReference type="GO" id="GO:0051301">
    <property type="term" value="P:cell division"/>
    <property type="evidence" value="ECO:0007669"/>
    <property type="project" value="UniProtKB-KW"/>
</dbReference>
<keyword evidence="18" id="KW-0968">Cytoplasmic vesicle</keyword>
<gene>
    <name evidence="24" type="primary">BECN1</name>
</gene>
<proteinExistence type="inferred from homology"/>
<dbReference type="InterPro" id="IPR040455">
    <property type="entry name" value="Atg6_BARA"/>
</dbReference>
<dbReference type="GO" id="GO:0034271">
    <property type="term" value="C:phosphatidylinositol 3-kinase complex, class III, type I"/>
    <property type="evidence" value="ECO:0007669"/>
    <property type="project" value="TreeGrafter"/>
</dbReference>
<evidence type="ECO:0000256" key="13">
    <source>
        <dbReference type="ARBA" id="ARBA00023034"/>
    </source>
</evidence>
<evidence type="ECO:0000256" key="4">
    <source>
        <dbReference type="ARBA" id="ARBA00004419"/>
    </source>
</evidence>
<keyword evidence="12" id="KW-0072">Autophagy</keyword>
<dbReference type="InterPro" id="IPR041691">
    <property type="entry name" value="Atg6/beclin_CC"/>
</dbReference>
<keyword evidence="10" id="KW-0967">Endosome</keyword>
<evidence type="ECO:0000256" key="6">
    <source>
        <dbReference type="ARBA" id="ARBA00005965"/>
    </source>
</evidence>
<evidence type="ECO:0000256" key="2">
    <source>
        <dbReference type="ARBA" id="ARBA00004318"/>
    </source>
</evidence>
<organism evidence="23 24">
    <name type="scientific">Petromyzon marinus</name>
    <name type="common">Sea lamprey</name>
    <dbReference type="NCBI Taxonomy" id="7757"/>
    <lineage>
        <taxon>Eukaryota</taxon>
        <taxon>Metazoa</taxon>
        <taxon>Chordata</taxon>
        <taxon>Craniata</taxon>
        <taxon>Vertebrata</taxon>
        <taxon>Cyclostomata</taxon>
        <taxon>Hyperoartia</taxon>
        <taxon>Petromyzontiformes</taxon>
        <taxon>Petromyzontidae</taxon>
        <taxon>Petromyzon</taxon>
    </lineage>
</organism>
<evidence type="ECO:0000256" key="10">
    <source>
        <dbReference type="ARBA" id="ARBA00022753"/>
    </source>
</evidence>
<dbReference type="GO" id="GO:0000407">
    <property type="term" value="C:phagophore assembly site"/>
    <property type="evidence" value="ECO:0007669"/>
    <property type="project" value="TreeGrafter"/>
</dbReference>
<dbReference type="Pfam" id="PF04111">
    <property type="entry name" value="APG6"/>
    <property type="match status" value="1"/>
</dbReference>
<dbReference type="GO" id="GO:0031966">
    <property type="term" value="C:mitochondrial membrane"/>
    <property type="evidence" value="ECO:0007669"/>
    <property type="project" value="UniProtKB-SubCell"/>
</dbReference>
<dbReference type="PANTHER" id="PTHR12768">
    <property type="entry name" value="BECLIN 1"/>
    <property type="match status" value="1"/>
</dbReference>
<evidence type="ECO:0000259" key="21">
    <source>
        <dbReference type="Pfam" id="PF15285"/>
    </source>
</evidence>
<comment type="subcellular location">
    <subcellularLocation>
        <location evidence="4">Cytoplasmic vesicle</location>
        <location evidence="4">Autophagosome</location>
    </subcellularLocation>
    <subcellularLocation>
        <location evidence="3">Endoplasmic reticulum membrane</location>
        <topology evidence="3">Peripheral membrane protein</topology>
    </subcellularLocation>
    <subcellularLocation>
        <location evidence="5">Endosome membrane</location>
        <topology evidence="5">Peripheral membrane protein</topology>
    </subcellularLocation>
    <subcellularLocation>
        <location evidence="1">Golgi apparatus</location>
        <location evidence="1">trans-Golgi network membrane</location>
        <topology evidence="1">Peripheral membrane protein</topology>
    </subcellularLocation>
    <subcellularLocation>
        <location evidence="2">Mitochondrion membrane</location>
        <topology evidence="2">Peripheral membrane protein</topology>
    </subcellularLocation>
</comment>
<evidence type="ECO:0000256" key="12">
    <source>
        <dbReference type="ARBA" id="ARBA00023006"/>
    </source>
</evidence>
<evidence type="ECO:0000256" key="17">
    <source>
        <dbReference type="ARBA" id="ARBA00023306"/>
    </source>
</evidence>
<dbReference type="GO" id="GO:0010008">
    <property type="term" value="C:endosome membrane"/>
    <property type="evidence" value="ECO:0007669"/>
    <property type="project" value="UniProtKB-SubCell"/>
</dbReference>
<feature type="domain" description="Atg6/beclin coiled-coil" evidence="22">
    <location>
        <begin position="142"/>
        <end position="278"/>
    </location>
</feature>
<dbReference type="Proteomes" id="UP001318040">
    <property type="component" value="Chromosome 34"/>
</dbReference>
<dbReference type="CTD" id="8678"/>
<name>A0AAJ7TNW2_PETMA</name>
<evidence type="ECO:0000256" key="15">
    <source>
        <dbReference type="ARBA" id="ARBA00023128"/>
    </source>
</evidence>
<keyword evidence="23" id="KW-1185">Reference proteome</keyword>
<dbReference type="GO" id="GO:0005789">
    <property type="term" value="C:endoplasmic reticulum membrane"/>
    <property type="evidence" value="ECO:0007669"/>
    <property type="project" value="UniProtKB-SubCell"/>
</dbReference>
<evidence type="ECO:0000256" key="19">
    <source>
        <dbReference type="SAM" id="Coils"/>
    </source>
</evidence>
<dbReference type="GO" id="GO:0006995">
    <property type="term" value="P:cellular response to nitrogen starvation"/>
    <property type="evidence" value="ECO:0007669"/>
    <property type="project" value="TreeGrafter"/>
</dbReference>
<evidence type="ECO:0000256" key="1">
    <source>
        <dbReference type="ARBA" id="ARBA00004150"/>
    </source>
</evidence>
<dbReference type="GO" id="GO:0005776">
    <property type="term" value="C:autophagosome"/>
    <property type="evidence" value="ECO:0007669"/>
    <property type="project" value="UniProtKB-SubCell"/>
</dbReference>
<evidence type="ECO:0000256" key="8">
    <source>
        <dbReference type="ARBA" id="ARBA00022490"/>
    </source>
</evidence>
<evidence type="ECO:0000313" key="24">
    <source>
        <dbReference type="RefSeq" id="XP_032821443.1"/>
    </source>
</evidence>
<evidence type="ECO:0000256" key="5">
    <source>
        <dbReference type="ARBA" id="ARBA00004481"/>
    </source>
</evidence>
<keyword evidence="15" id="KW-0496">Mitochondrion</keyword>
<dbReference type="GO" id="GO:0000423">
    <property type="term" value="P:mitophagy"/>
    <property type="evidence" value="ECO:0007669"/>
    <property type="project" value="TreeGrafter"/>
</dbReference>
<evidence type="ECO:0000259" key="22">
    <source>
        <dbReference type="Pfam" id="PF17675"/>
    </source>
</evidence>
<dbReference type="GO" id="GO:0030674">
    <property type="term" value="F:protein-macromolecule adaptor activity"/>
    <property type="evidence" value="ECO:0007669"/>
    <property type="project" value="TreeGrafter"/>
</dbReference>
<dbReference type="GO" id="GO:0045324">
    <property type="term" value="P:late endosome to vacuole transport"/>
    <property type="evidence" value="ECO:0007669"/>
    <property type="project" value="TreeGrafter"/>
</dbReference>
<evidence type="ECO:0000256" key="14">
    <source>
        <dbReference type="ARBA" id="ARBA00023054"/>
    </source>
</evidence>
<keyword evidence="11" id="KW-0256">Endoplasmic reticulum</keyword>
<evidence type="ECO:0000256" key="18">
    <source>
        <dbReference type="ARBA" id="ARBA00023329"/>
    </source>
</evidence>
<dbReference type="Gene3D" id="1.10.418.40">
    <property type="entry name" value="Autophagy protein 6/Beclin 1"/>
    <property type="match status" value="1"/>
</dbReference>
<dbReference type="InterPro" id="IPR029318">
    <property type="entry name" value="BH3_dom"/>
</dbReference>
<dbReference type="KEGG" id="pmrn:116948655"/>